<protein>
    <submittedName>
        <fullName evidence="1">Matrix protein</fullName>
    </submittedName>
</protein>
<dbReference type="EMBL" id="ON955142">
    <property type="protein sequence ID" value="UYL94383.1"/>
    <property type="molecule type" value="Viral_cRNA"/>
</dbReference>
<keyword evidence="2" id="KW-1185">Reference proteome</keyword>
<proteinExistence type="predicted"/>
<accession>A0AAE9PA40</accession>
<name>A0AAE9PA40_9RHAB</name>
<reference evidence="1" key="1">
    <citation type="journal article" date="2022" name="Viruses">
        <title>Characterisation of the RNA Virome of Nine Ochlerotatus Species in Finland.</title>
        <authorList>
            <person name="Truong Nguyen P.T."/>
            <person name="Culverwell C.L."/>
            <person name="Suvanto M.T."/>
            <person name="Korhonen E.M."/>
            <person name="Uusitalo R."/>
            <person name="Vapalahti O."/>
            <person name="Smura T."/>
            <person name="Huhtamo E."/>
        </authorList>
    </citation>
    <scope>NUCLEOTIDE SEQUENCE</scope>
    <source>
        <strain evidence="1">FIN/PK-2018/62</strain>
    </source>
</reference>
<sequence length="171" mass="20011">MTVIRWDMSIRTELRRDPNKVKIEELRYRNQKIVDLYSGDADFRTLLIFFLLYTTENAHRTEPIETHHQVFSLEGRIEVDFDTPNLVYPHTLEGRYQIISGLGDKRSIATFSYQFTKTMMPCSPLGHNMFKNPTQSEITIQCLNSLRNDYGLLITIDSQGHWTVSSFSKTR</sequence>
<dbReference type="Proteomes" id="UP001257301">
    <property type="component" value="Segment"/>
</dbReference>
<evidence type="ECO:0000313" key="1">
    <source>
        <dbReference type="EMBL" id="UYL94383.1"/>
    </source>
</evidence>
<organism evidence="1 2">
    <name type="scientific">Hattula rhabdovirus</name>
    <dbReference type="NCBI Taxonomy" id="2980578"/>
    <lineage>
        <taxon>Viruses</taxon>
        <taxon>Riboviria</taxon>
        <taxon>Orthornavirae</taxon>
        <taxon>Negarnaviricota</taxon>
        <taxon>Haploviricotina</taxon>
        <taxon>Monjiviricetes</taxon>
        <taxon>Mononegavirales</taxon>
        <taxon>Rhabdoviridae</taxon>
        <taxon>Alpharhabdovirinae</taxon>
        <taxon>Merhavirus</taxon>
        <taxon>Merhavirus hattula</taxon>
    </lineage>
</organism>
<evidence type="ECO:0000313" key="2">
    <source>
        <dbReference type="Proteomes" id="UP001257301"/>
    </source>
</evidence>